<keyword evidence="1 2" id="KW-0784">Thiamine biosynthesis</keyword>
<feature type="binding site" evidence="2">
    <location>
        <position position="211"/>
    </location>
    <ligand>
        <name>Mg(2+)</name>
        <dbReference type="ChEBI" id="CHEBI:18420"/>
        <label>5</label>
    </ligand>
</feature>
<feature type="binding site" evidence="2">
    <location>
        <position position="27"/>
    </location>
    <ligand>
        <name>Mg(2+)</name>
        <dbReference type="ChEBI" id="CHEBI:18420"/>
        <label>3</label>
    </ligand>
</feature>
<comment type="function">
    <text evidence="2">Catalyzes the ATP-dependent phosphorylation of thiamine-monophosphate (TMP) to form thiamine-pyrophosphate (TPP), the active form of vitamin B1.</text>
</comment>
<feature type="binding site" evidence="2">
    <location>
        <position position="317"/>
    </location>
    <ligand>
        <name>substrate</name>
    </ligand>
</feature>
<dbReference type="RefSeq" id="WP_123804865.1">
    <property type="nucleotide sequence ID" value="NZ_RPFL01000042.1"/>
</dbReference>
<dbReference type="GO" id="GO:0009228">
    <property type="term" value="P:thiamine biosynthetic process"/>
    <property type="evidence" value="ECO:0007669"/>
    <property type="project" value="UniProtKB-KW"/>
</dbReference>
<dbReference type="SUPFAM" id="SSF56042">
    <property type="entry name" value="PurM C-terminal domain-like"/>
    <property type="match status" value="1"/>
</dbReference>
<feature type="binding site" evidence="2">
    <location>
        <position position="259"/>
    </location>
    <ligand>
        <name>substrate</name>
    </ligand>
</feature>
<dbReference type="GO" id="GO:0009030">
    <property type="term" value="F:thiamine-phosphate kinase activity"/>
    <property type="evidence" value="ECO:0007669"/>
    <property type="project" value="UniProtKB-UniRule"/>
</dbReference>
<organism evidence="5 6">
    <name type="scientific">Neisseria weixii</name>
    <dbReference type="NCBI Taxonomy" id="1853276"/>
    <lineage>
        <taxon>Bacteria</taxon>
        <taxon>Pseudomonadati</taxon>
        <taxon>Pseudomonadota</taxon>
        <taxon>Betaproteobacteria</taxon>
        <taxon>Neisseriales</taxon>
        <taxon>Neisseriaceae</taxon>
        <taxon>Neisseria</taxon>
    </lineage>
</organism>
<feature type="binding site" evidence="2">
    <location>
        <position position="143"/>
    </location>
    <ligand>
        <name>ATP</name>
        <dbReference type="ChEBI" id="CHEBI:30616"/>
    </ligand>
</feature>
<comment type="catalytic activity">
    <reaction evidence="2">
        <text>thiamine phosphate + ATP = thiamine diphosphate + ADP</text>
        <dbReference type="Rhea" id="RHEA:15913"/>
        <dbReference type="ChEBI" id="CHEBI:30616"/>
        <dbReference type="ChEBI" id="CHEBI:37575"/>
        <dbReference type="ChEBI" id="CHEBI:58937"/>
        <dbReference type="ChEBI" id="CHEBI:456216"/>
        <dbReference type="EC" id="2.7.4.16"/>
    </reaction>
</comment>
<dbReference type="CDD" id="cd02194">
    <property type="entry name" value="ThiL"/>
    <property type="match status" value="1"/>
</dbReference>
<feature type="binding site" evidence="2">
    <location>
        <position position="27"/>
    </location>
    <ligand>
        <name>Mg(2+)</name>
        <dbReference type="ChEBI" id="CHEBI:18420"/>
        <label>4</label>
    </ligand>
</feature>
<feature type="binding site" evidence="2">
    <location>
        <begin position="118"/>
        <end position="119"/>
    </location>
    <ligand>
        <name>ATP</name>
        <dbReference type="ChEBI" id="CHEBI:30616"/>
    </ligand>
</feature>
<comment type="pathway">
    <text evidence="2">Cofactor biosynthesis; thiamine diphosphate biosynthesis; thiamine diphosphate from thiamine phosphate: step 1/1.</text>
</comment>
<evidence type="ECO:0000259" key="4">
    <source>
        <dbReference type="Pfam" id="PF02769"/>
    </source>
</evidence>
<comment type="caution">
    <text evidence="2">Lacks conserved residue(s) required for the propagation of feature annotation.</text>
</comment>
<dbReference type="EMBL" id="RPFL01000042">
    <property type="protein sequence ID" value="RPD84004.1"/>
    <property type="molecule type" value="Genomic_DNA"/>
</dbReference>
<keyword evidence="6" id="KW-1185">Reference proteome</keyword>
<dbReference type="Pfam" id="PF00586">
    <property type="entry name" value="AIRS"/>
    <property type="match status" value="1"/>
</dbReference>
<proteinExistence type="inferred from homology"/>
<feature type="domain" description="PurM-like C-terminal" evidence="4">
    <location>
        <begin position="147"/>
        <end position="300"/>
    </location>
</feature>
<feature type="binding site" evidence="2">
    <location>
        <position position="44"/>
    </location>
    <ligand>
        <name>Mg(2+)</name>
        <dbReference type="ChEBI" id="CHEBI:18420"/>
        <label>1</label>
    </ligand>
</feature>
<dbReference type="InterPro" id="IPR010918">
    <property type="entry name" value="PurM-like_C_dom"/>
</dbReference>
<dbReference type="OrthoDB" id="9802811at2"/>
<evidence type="ECO:0000259" key="3">
    <source>
        <dbReference type="Pfam" id="PF00586"/>
    </source>
</evidence>
<dbReference type="Pfam" id="PF02769">
    <property type="entry name" value="AIRS_C"/>
    <property type="match status" value="1"/>
</dbReference>
<dbReference type="GO" id="GO:0000287">
    <property type="term" value="F:magnesium ion binding"/>
    <property type="evidence" value="ECO:0007669"/>
    <property type="project" value="UniProtKB-UniRule"/>
</dbReference>
<dbReference type="InterPro" id="IPR036921">
    <property type="entry name" value="PurM-like_N_sf"/>
</dbReference>
<dbReference type="PANTHER" id="PTHR30270:SF0">
    <property type="entry name" value="THIAMINE-MONOPHOSPHATE KINASE"/>
    <property type="match status" value="1"/>
</dbReference>
<protein>
    <recommendedName>
        <fullName evidence="2">Thiamine-monophosphate kinase</fullName>
        <shortName evidence="2">TMP kinase</shortName>
        <shortName evidence="2">Thiamine-phosphate kinase</shortName>
        <ecNumber evidence="2">2.7.4.16</ecNumber>
    </recommendedName>
</protein>
<dbReference type="InterPro" id="IPR036676">
    <property type="entry name" value="PurM-like_C_sf"/>
</dbReference>
<gene>
    <name evidence="2 5" type="primary">thiL</name>
    <name evidence="5" type="ORF">EGK74_11580</name>
</gene>
<dbReference type="SUPFAM" id="SSF55326">
    <property type="entry name" value="PurM N-terminal domain-like"/>
    <property type="match status" value="1"/>
</dbReference>
<dbReference type="GO" id="GO:0009229">
    <property type="term" value="P:thiamine diphosphate biosynthetic process"/>
    <property type="evidence" value="ECO:0007669"/>
    <property type="project" value="UniProtKB-UniRule"/>
</dbReference>
<dbReference type="NCBIfam" id="TIGR01379">
    <property type="entry name" value="thiL"/>
    <property type="match status" value="1"/>
</dbReference>
<feature type="binding site" evidence="2">
    <location>
        <position position="44"/>
    </location>
    <ligand>
        <name>Mg(2+)</name>
        <dbReference type="ChEBI" id="CHEBI:18420"/>
        <label>2</label>
    </ligand>
</feature>
<evidence type="ECO:0000313" key="5">
    <source>
        <dbReference type="EMBL" id="RPD84004.1"/>
    </source>
</evidence>
<keyword evidence="2 5" id="KW-0808">Transferase</keyword>
<dbReference type="InterPro" id="IPR016188">
    <property type="entry name" value="PurM-like_N"/>
</dbReference>
<feature type="binding site" evidence="2">
    <location>
        <position position="72"/>
    </location>
    <ligand>
        <name>Mg(2+)</name>
        <dbReference type="ChEBI" id="CHEBI:18420"/>
        <label>3</label>
    </ligand>
</feature>
<feature type="binding site" evidence="2">
    <location>
        <position position="119"/>
    </location>
    <ligand>
        <name>Mg(2+)</name>
        <dbReference type="ChEBI" id="CHEBI:18420"/>
        <label>1</label>
    </ligand>
</feature>
<evidence type="ECO:0000313" key="6">
    <source>
        <dbReference type="Proteomes" id="UP000272412"/>
    </source>
</evidence>
<dbReference type="UniPathway" id="UPA00060">
    <property type="reaction ID" value="UER00142"/>
</dbReference>
<feature type="binding site" evidence="2">
    <location>
        <position position="42"/>
    </location>
    <ligand>
        <name>Mg(2+)</name>
        <dbReference type="ChEBI" id="CHEBI:18420"/>
        <label>4</label>
    </ligand>
</feature>
<dbReference type="PANTHER" id="PTHR30270">
    <property type="entry name" value="THIAMINE-MONOPHOSPHATE KINASE"/>
    <property type="match status" value="1"/>
</dbReference>
<feature type="binding site" evidence="2">
    <location>
        <position position="72"/>
    </location>
    <ligand>
        <name>Mg(2+)</name>
        <dbReference type="ChEBI" id="CHEBI:18420"/>
        <label>4</label>
    </ligand>
</feature>
<keyword evidence="2 5" id="KW-0418">Kinase</keyword>
<feature type="binding site" evidence="2">
    <location>
        <position position="208"/>
    </location>
    <ligand>
        <name>Mg(2+)</name>
        <dbReference type="ChEBI" id="CHEBI:18420"/>
        <label>3</label>
    </ligand>
</feature>
<name>A0A3N4MJY4_9NEIS</name>
<dbReference type="Gene3D" id="3.30.1330.10">
    <property type="entry name" value="PurM-like, N-terminal domain"/>
    <property type="match status" value="1"/>
</dbReference>
<comment type="similarity">
    <text evidence="2">Belongs to the thiamine-monophosphate kinase family.</text>
</comment>
<keyword evidence="2" id="KW-0067">ATP-binding</keyword>
<comment type="miscellaneous">
    <text evidence="2">Reaction mechanism of ThiL seems to utilize a direct, inline transfer of the gamma-phosphate of ATP to TMP rather than a phosphorylated enzyme intermediate.</text>
</comment>
<feature type="binding site" evidence="2">
    <location>
        <position position="210"/>
    </location>
    <ligand>
        <name>ATP</name>
        <dbReference type="ChEBI" id="CHEBI:30616"/>
    </ligand>
</feature>
<evidence type="ECO:0000256" key="1">
    <source>
        <dbReference type="ARBA" id="ARBA00022977"/>
    </source>
</evidence>
<accession>A0A3N4MJY4</accession>
<feature type="domain" description="PurM-like N-terminal" evidence="3">
    <location>
        <begin position="25"/>
        <end position="134"/>
    </location>
</feature>
<keyword evidence="2" id="KW-0460">Magnesium</keyword>
<dbReference type="InterPro" id="IPR006283">
    <property type="entry name" value="ThiL-like"/>
</dbReference>
<dbReference type="AlphaFoldDB" id="A0A3N4MJY4"/>
<dbReference type="EC" id="2.7.4.16" evidence="2"/>
<sequence length="321" mass="35040">MTEFDFIRKYLQNQQQDHQVVLGIGDDAAIVRPQAGCDLCFSADMLLKKKHFFESITPEDLAWKVLAVNISDMAAMGAKPKWALLSAGLRELDEDWLRRFCNSFFDLAQRFGVTLIGGDTTRGDLVFNVTIIGELPQGQALRRDAAKVGDDIWVSGKIGLAASALNCVLKQCDLPSEIFQQCEAELLRPMPRVALGQAILNVAHAAQDVSDGLAQDIGHILAASNVGAEIWADEVPTLPSLKAVLPREQWLQYTLAGGDDYELVFTAPQNYREALLAAAQKSDTPITRIGKITDTGRLKVVNSVSDGTEIALISLGFDHFG</sequence>
<dbReference type="PIRSF" id="PIRSF005303">
    <property type="entry name" value="Thiam_monoph_kin"/>
    <property type="match status" value="1"/>
</dbReference>
<reference evidence="5 6" key="1">
    <citation type="submission" date="2018-11" db="EMBL/GenBank/DDBJ databases">
        <title>Neisseria weixii sp. nov. isolated from the rectal contents of plateau pika (Ochotona cruzoniae).</title>
        <authorList>
            <person name="Zhang G."/>
        </authorList>
    </citation>
    <scope>NUCLEOTIDE SEQUENCE [LARGE SCALE GENOMIC DNA]</scope>
    <source>
        <strain evidence="5 6">10009</strain>
    </source>
</reference>
<keyword evidence="2" id="KW-0547">Nucleotide-binding</keyword>
<dbReference type="Gene3D" id="3.90.650.10">
    <property type="entry name" value="PurM-like C-terminal domain"/>
    <property type="match status" value="1"/>
</dbReference>
<feature type="binding site" evidence="2">
    <location>
        <position position="51"/>
    </location>
    <ligand>
        <name>substrate</name>
    </ligand>
</feature>
<feature type="binding site" evidence="2">
    <location>
        <position position="72"/>
    </location>
    <ligand>
        <name>Mg(2+)</name>
        <dbReference type="ChEBI" id="CHEBI:18420"/>
        <label>2</label>
    </ligand>
</feature>
<evidence type="ECO:0000256" key="2">
    <source>
        <dbReference type="HAMAP-Rule" id="MF_02128"/>
    </source>
</evidence>
<dbReference type="Proteomes" id="UP000272412">
    <property type="component" value="Unassembled WGS sequence"/>
</dbReference>
<dbReference type="HAMAP" id="MF_02128">
    <property type="entry name" value="TMP_kinase"/>
    <property type="match status" value="1"/>
</dbReference>
<dbReference type="GO" id="GO:0005524">
    <property type="term" value="F:ATP binding"/>
    <property type="evidence" value="ECO:0007669"/>
    <property type="project" value="UniProtKB-UniRule"/>
</dbReference>
<keyword evidence="2" id="KW-0479">Metal-binding</keyword>
<comment type="caution">
    <text evidence="5">The sequence shown here is derived from an EMBL/GenBank/DDBJ whole genome shotgun (WGS) entry which is preliminary data.</text>
</comment>